<name>A0A1G6UWG1_9GAMM</name>
<keyword evidence="2" id="KW-1185">Reference proteome</keyword>
<evidence type="ECO:0000313" key="2">
    <source>
        <dbReference type="Proteomes" id="UP000199603"/>
    </source>
</evidence>
<evidence type="ECO:0008006" key="3">
    <source>
        <dbReference type="Google" id="ProtNLM"/>
    </source>
</evidence>
<dbReference type="EMBL" id="FNAG01000002">
    <property type="protein sequence ID" value="SDD45603.1"/>
    <property type="molecule type" value="Genomic_DNA"/>
</dbReference>
<dbReference type="STRING" id="265719.SAMN04488509_102524"/>
<proteinExistence type="predicted"/>
<dbReference type="OrthoDB" id="8754772at2"/>
<reference evidence="1 2" key="1">
    <citation type="submission" date="2016-10" db="EMBL/GenBank/DDBJ databases">
        <authorList>
            <person name="de Groot N.N."/>
        </authorList>
    </citation>
    <scope>NUCLEOTIDE SEQUENCE [LARGE SCALE GENOMIC DNA]</scope>
    <source>
        <strain evidence="1 2">DSM 16957</strain>
    </source>
</reference>
<dbReference type="Proteomes" id="UP000199603">
    <property type="component" value="Unassembled WGS sequence"/>
</dbReference>
<dbReference type="AlphaFoldDB" id="A0A1G6UWG1"/>
<dbReference type="Gene3D" id="3.10.450.50">
    <property type="match status" value="1"/>
</dbReference>
<accession>A0A1G6UWG1</accession>
<protein>
    <recommendedName>
        <fullName evidence="3">DUF4440 domain-containing protein</fullName>
    </recommendedName>
</protein>
<gene>
    <name evidence="1" type="ORF">SAMN04488509_102524</name>
</gene>
<organism evidence="1 2">
    <name type="scientific">Aquimonas voraii</name>
    <dbReference type="NCBI Taxonomy" id="265719"/>
    <lineage>
        <taxon>Bacteria</taxon>
        <taxon>Pseudomonadati</taxon>
        <taxon>Pseudomonadota</taxon>
        <taxon>Gammaproteobacteria</taxon>
        <taxon>Lysobacterales</taxon>
        <taxon>Lysobacteraceae</taxon>
        <taxon>Aquimonas</taxon>
    </lineage>
</organism>
<evidence type="ECO:0000313" key="1">
    <source>
        <dbReference type="EMBL" id="SDD45603.1"/>
    </source>
</evidence>
<sequence>MDHEAAIGALMQALYHQVSGPAGHRRDWSQQAELFMPFARMVRTGVDEAGTPWALVMDVADYPANFEQKIGDAPFFEVEIHRVVQRFGNIAQVFSTYEAWRDAEHTDFIKRGINSIQLYNDGQRWRVANMLWDDERPGLRIDPAFLPPRSDSVA</sequence>
<dbReference type="RefSeq" id="WP_091240623.1">
    <property type="nucleotide sequence ID" value="NZ_FNAG01000002.1"/>
</dbReference>